<protein>
    <submittedName>
        <fullName evidence="1">Uncharacterized protein</fullName>
    </submittedName>
</protein>
<proteinExistence type="predicted"/>
<dbReference type="AlphaFoldDB" id="A0A3M7QPP6"/>
<keyword evidence="2" id="KW-1185">Reference proteome</keyword>
<evidence type="ECO:0000313" key="1">
    <source>
        <dbReference type="EMBL" id="RNA13312.1"/>
    </source>
</evidence>
<name>A0A3M7QPP6_BRAPC</name>
<organism evidence="1 2">
    <name type="scientific">Brachionus plicatilis</name>
    <name type="common">Marine rotifer</name>
    <name type="synonym">Brachionus muelleri</name>
    <dbReference type="NCBI Taxonomy" id="10195"/>
    <lineage>
        <taxon>Eukaryota</taxon>
        <taxon>Metazoa</taxon>
        <taxon>Spiralia</taxon>
        <taxon>Gnathifera</taxon>
        <taxon>Rotifera</taxon>
        <taxon>Eurotatoria</taxon>
        <taxon>Monogononta</taxon>
        <taxon>Pseudotrocha</taxon>
        <taxon>Ploima</taxon>
        <taxon>Brachionidae</taxon>
        <taxon>Brachionus</taxon>
    </lineage>
</organism>
<dbReference type="Proteomes" id="UP000276133">
    <property type="component" value="Unassembled WGS sequence"/>
</dbReference>
<reference evidence="1 2" key="1">
    <citation type="journal article" date="2018" name="Sci. Rep.">
        <title>Genomic signatures of local adaptation to the degree of environmental predictability in rotifers.</title>
        <authorList>
            <person name="Franch-Gras L."/>
            <person name="Hahn C."/>
            <person name="Garcia-Roger E.M."/>
            <person name="Carmona M.J."/>
            <person name="Serra M."/>
            <person name="Gomez A."/>
        </authorList>
    </citation>
    <scope>NUCLEOTIDE SEQUENCE [LARGE SCALE GENOMIC DNA]</scope>
    <source>
        <strain evidence="1">HYR1</strain>
    </source>
</reference>
<dbReference type="EMBL" id="REGN01005449">
    <property type="protein sequence ID" value="RNA13312.1"/>
    <property type="molecule type" value="Genomic_DNA"/>
</dbReference>
<gene>
    <name evidence="1" type="ORF">BpHYR1_020971</name>
</gene>
<evidence type="ECO:0000313" key="2">
    <source>
        <dbReference type="Proteomes" id="UP000276133"/>
    </source>
</evidence>
<feature type="non-terminal residue" evidence="1">
    <location>
        <position position="1"/>
    </location>
</feature>
<sequence>EDETIRRLYDILDKVTEIRHLVEKRKQKRQGEICLNLFSLMFAIFTINKDLNMIQNFKETKEFNKVSAGTSRYFRNLKFNYEIYKKNLDSHYYLKVLKFYNQIFKNLK</sequence>
<accession>A0A3M7QPP6</accession>
<comment type="caution">
    <text evidence="1">The sequence shown here is derived from an EMBL/GenBank/DDBJ whole genome shotgun (WGS) entry which is preliminary data.</text>
</comment>